<feature type="compositionally biased region" description="Polar residues" evidence="1">
    <location>
        <begin position="114"/>
        <end position="124"/>
    </location>
</feature>
<keyword evidence="2" id="KW-1185">Reference proteome</keyword>
<dbReference type="SUPFAM" id="SSF50249">
    <property type="entry name" value="Nucleic acid-binding proteins"/>
    <property type="match status" value="1"/>
</dbReference>
<gene>
    <name evidence="3" type="primary">LOC104709433</name>
</gene>
<dbReference type="Gene3D" id="2.40.50.140">
    <property type="entry name" value="Nucleic acid-binding proteins"/>
    <property type="match status" value="1"/>
</dbReference>
<feature type="region of interest" description="Disordered" evidence="1">
    <location>
        <begin position="114"/>
        <end position="143"/>
    </location>
</feature>
<name>A0ABM1QQD8_CAMSA</name>
<dbReference type="Proteomes" id="UP000694864">
    <property type="component" value="Chromosome 1"/>
</dbReference>
<dbReference type="InterPro" id="IPR012340">
    <property type="entry name" value="NA-bd_OB-fold"/>
</dbReference>
<reference evidence="3" key="2">
    <citation type="submission" date="2025-08" db="UniProtKB">
        <authorList>
            <consortium name="RefSeq"/>
        </authorList>
    </citation>
    <scope>IDENTIFICATION</scope>
    <source>
        <tissue evidence="3">Leaf</tissue>
    </source>
</reference>
<organism evidence="2 3">
    <name type="scientific">Camelina sativa</name>
    <name type="common">False flax</name>
    <name type="synonym">Myagrum sativum</name>
    <dbReference type="NCBI Taxonomy" id="90675"/>
    <lineage>
        <taxon>Eukaryota</taxon>
        <taxon>Viridiplantae</taxon>
        <taxon>Streptophyta</taxon>
        <taxon>Embryophyta</taxon>
        <taxon>Tracheophyta</taxon>
        <taxon>Spermatophyta</taxon>
        <taxon>Magnoliopsida</taxon>
        <taxon>eudicotyledons</taxon>
        <taxon>Gunneridae</taxon>
        <taxon>Pentapetalae</taxon>
        <taxon>rosids</taxon>
        <taxon>malvids</taxon>
        <taxon>Brassicales</taxon>
        <taxon>Brassicaceae</taxon>
        <taxon>Camelineae</taxon>
        <taxon>Camelina</taxon>
    </lineage>
</organism>
<sequence>MDNTRETKFLLFDSIATEIIGEFAPSILRGSLDEISDPEALPEPIKNLVGKTFVFLVCVEQENIWEGKDSYRVTKLLSKDGLLEEENIEKSADIVNPASIISGDQVPLALTYSQETNESSTPSSKCVYAPNVEGEDQASSSKKVCVKPGENSAEGFGVNAATLTFEDNK</sequence>
<dbReference type="GeneID" id="104709433"/>
<protein>
    <submittedName>
        <fullName evidence="3">Uncharacterized protein LOC104709433</fullName>
    </submittedName>
</protein>
<accession>A0ABM1QQD8</accession>
<dbReference type="RefSeq" id="XP_019088976.1">
    <property type="nucleotide sequence ID" value="XM_019233431.1"/>
</dbReference>
<evidence type="ECO:0000256" key="1">
    <source>
        <dbReference type="SAM" id="MobiDB-lite"/>
    </source>
</evidence>
<proteinExistence type="predicted"/>
<evidence type="ECO:0000313" key="3">
    <source>
        <dbReference type="RefSeq" id="XP_019088976.1"/>
    </source>
</evidence>
<reference evidence="2" key="1">
    <citation type="journal article" date="2014" name="Nat. Commun.">
        <title>The emerging biofuel crop Camelina sativa retains a highly undifferentiated hexaploid genome structure.</title>
        <authorList>
            <person name="Kagale S."/>
            <person name="Koh C."/>
            <person name="Nixon J."/>
            <person name="Bollina V."/>
            <person name="Clarke W.E."/>
            <person name="Tuteja R."/>
            <person name="Spillane C."/>
            <person name="Robinson S.J."/>
            <person name="Links M.G."/>
            <person name="Clarke C."/>
            <person name="Higgins E.E."/>
            <person name="Huebert T."/>
            <person name="Sharpe A.G."/>
            <person name="Parkin I.A."/>
        </authorList>
    </citation>
    <scope>NUCLEOTIDE SEQUENCE [LARGE SCALE GENOMIC DNA]</scope>
    <source>
        <strain evidence="2">cv. DH55</strain>
    </source>
</reference>
<evidence type="ECO:0000313" key="2">
    <source>
        <dbReference type="Proteomes" id="UP000694864"/>
    </source>
</evidence>